<dbReference type="RefSeq" id="WP_115268290.1">
    <property type="nucleotide sequence ID" value="NZ_UGGU01000003.1"/>
</dbReference>
<dbReference type="OrthoDB" id="2485468at2"/>
<dbReference type="PROSITE" id="PS51257">
    <property type="entry name" value="PROKAR_LIPOPROTEIN"/>
    <property type="match status" value="1"/>
</dbReference>
<gene>
    <name evidence="1" type="ORF">NCTC10723_00090</name>
</gene>
<reference evidence="1 2" key="1">
    <citation type="submission" date="2018-06" db="EMBL/GenBank/DDBJ databases">
        <authorList>
            <consortium name="Pathogen Informatics"/>
            <person name="Doyle S."/>
        </authorList>
    </citation>
    <scope>NUCLEOTIDE SEQUENCE [LARGE SCALE GENOMIC DNA]</scope>
    <source>
        <strain evidence="1 2">NCTC10723</strain>
    </source>
</reference>
<accession>A0A377GUK5</accession>
<dbReference type="Proteomes" id="UP000255328">
    <property type="component" value="Unassembled WGS sequence"/>
</dbReference>
<proteinExistence type="predicted"/>
<organism evidence="1 2">
    <name type="scientific">Fusobacterium necrogenes</name>
    <dbReference type="NCBI Taxonomy" id="858"/>
    <lineage>
        <taxon>Bacteria</taxon>
        <taxon>Fusobacteriati</taxon>
        <taxon>Fusobacteriota</taxon>
        <taxon>Fusobacteriia</taxon>
        <taxon>Fusobacteriales</taxon>
        <taxon>Fusobacteriaceae</taxon>
        <taxon>Fusobacterium</taxon>
    </lineage>
</organism>
<dbReference type="EMBL" id="UGGU01000003">
    <property type="protein sequence ID" value="STO30665.1"/>
    <property type="molecule type" value="Genomic_DNA"/>
</dbReference>
<keyword evidence="2" id="KW-1185">Reference proteome</keyword>
<protein>
    <recommendedName>
        <fullName evidence="3">Lipoprotein</fullName>
    </recommendedName>
</protein>
<evidence type="ECO:0000313" key="1">
    <source>
        <dbReference type="EMBL" id="STO30665.1"/>
    </source>
</evidence>
<dbReference type="AlphaFoldDB" id="A0A377GUK5"/>
<name>A0A377GUK5_9FUSO</name>
<sequence length="401" mass="47367">MSKKIIGVVLGIAFLAGCYFQNKDELNIPEEDIKKISFLDLDENQEKLIYTLEDKSYVNNGKDKKVLNFKVLSKFKMKDKEYYIVEKDRKKGAVDEELKTVLVFNYTDLEKINNKYIKGIRDNNSYIIDIESYDMKGPYDSIYSMSAGDLIVVTENNENKYLTKDINEIKELNGKKLLFFRDNIAITQKNELFGMYDIKKKRSIPEINEEIYFSQDNILVKRDGKYYYNDEELKITRFYPTTSDVVIYDLEQGFGLFDLKNGKYSKEPYDEVAPNYDRYVIVGKDEKYGIIDKYNQENIRYEYDYINKLGKNSFIVGTDNIGMFALIVNDKKITEEEYENFIEINEEYYMGLVEDKYILINKNGKVITKIKKNNLLYYNNEVVIVKDKDRQKFYLLESGLK</sequence>
<evidence type="ECO:0008006" key="3">
    <source>
        <dbReference type="Google" id="ProtNLM"/>
    </source>
</evidence>
<evidence type="ECO:0000313" key="2">
    <source>
        <dbReference type="Proteomes" id="UP000255328"/>
    </source>
</evidence>